<keyword evidence="2" id="KW-1185">Reference proteome</keyword>
<evidence type="ECO:0000313" key="1">
    <source>
        <dbReference type="EMBL" id="MCI51778.1"/>
    </source>
</evidence>
<dbReference type="EMBL" id="LXQA010437175">
    <property type="protein sequence ID" value="MCI51778.1"/>
    <property type="molecule type" value="Genomic_DNA"/>
</dbReference>
<dbReference type="Proteomes" id="UP000265520">
    <property type="component" value="Unassembled WGS sequence"/>
</dbReference>
<name>A0A392SSD0_9FABA</name>
<organism evidence="1 2">
    <name type="scientific">Trifolium medium</name>
    <dbReference type="NCBI Taxonomy" id="97028"/>
    <lineage>
        <taxon>Eukaryota</taxon>
        <taxon>Viridiplantae</taxon>
        <taxon>Streptophyta</taxon>
        <taxon>Embryophyta</taxon>
        <taxon>Tracheophyta</taxon>
        <taxon>Spermatophyta</taxon>
        <taxon>Magnoliopsida</taxon>
        <taxon>eudicotyledons</taxon>
        <taxon>Gunneridae</taxon>
        <taxon>Pentapetalae</taxon>
        <taxon>rosids</taxon>
        <taxon>fabids</taxon>
        <taxon>Fabales</taxon>
        <taxon>Fabaceae</taxon>
        <taxon>Papilionoideae</taxon>
        <taxon>50 kb inversion clade</taxon>
        <taxon>NPAAA clade</taxon>
        <taxon>Hologalegina</taxon>
        <taxon>IRL clade</taxon>
        <taxon>Trifolieae</taxon>
        <taxon>Trifolium</taxon>
    </lineage>
</organism>
<feature type="non-terminal residue" evidence="1">
    <location>
        <position position="1"/>
    </location>
</feature>
<reference evidence="1 2" key="1">
    <citation type="journal article" date="2018" name="Front. Plant Sci.">
        <title>Red Clover (Trifolium pratense) and Zigzag Clover (T. medium) - A Picture of Genomic Similarities and Differences.</title>
        <authorList>
            <person name="Dluhosova J."/>
            <person name="Istvanek J."/>
            <person name="Nedelnik J."/>
            <person name="Repkova J."/>
        </authorList>
    </citation>
    <scope>NUCLEOTIDE SEQUENCE [LARGE SCALE GENOMIC DNA]</scope>
    <source>
        <strain evidence="2">cv. 10/8</strain>
        <tissue evidence="1">Leaf</tissue>
    </source>
</reference>
<protein>
    <submittedName>
        <fullName evidence="1">Uncharacterized protein</fullName>
    </submittedName>
</protein>
<sequence>GECYVLDVVLDVQGE</sequence>
<evidence type="ECO:0000313" key="2">
    <source>
        <dbReference type="Proteomes" id="UP000265520"/>
    </source>
</evidence>
<accession>A0A392SSD0</accession>
<comment type="caution">
    <text evidence="1">The sequence shown here is derived from an EMBL/GenBank/DDBJ whole genome shotgun (WGS) entry which is preliminary data.</text>
</comment>
<proteinExistence type="predicted"/>